<dbReference type="OrthoDB" id="9152966at2"/>
<dbReference type="AlphaFoldDB" id="A0A0K6H9I1"/>
<dbReference type="Pfam" id="PF21983">
    <property type="entry name" value="NikA-like"/>
    <property type="match status" value="1"/>
</dbReference>
<evidence type="ECO:0000313" key="2">
    <source>
        <dbReference type="Proteomes" id="UP000243535"/>
    </source>
</evidence>
<proteinExistence type="predicted"/>
<dbReference type="InterPro" id="IPR053842">
    <property type="entry name" value="NikA-like"/>
</dbReference>
<protein>
    <recommendedName>
        <fullName evidence="3">Ribbon-helix-helix protein, copG family</fullName>
    </recommendedName>
</protein>
<organism evidence="1 2">
    <name type="scientific">Gulbenkiania indica</name>
    <dbReference type="NCBI Taxonomy" id="375574"/>
    <lineage>
        <taxon>Bacteria</taxon>
        <taxon>Pseudomonadati</taxon>
        <taxon>Pseudomonadota</taxon>
        <taxon>Betaproteobacteria</taxon>
        <taxon>Neisseriales</taxon>
        <taxon>Chromobacteriaceae</taxon>
        <taxon>Gulbenkiania</taxon>
    </lineage>
</organism>
<reference evidence="2" key="1">
    <citation type="submission" date="2015-08" db="EMBL/GenBank/DDBJ databases">
        <authorList>
            <person name="Varghese N."/>
        </authorList>
    </citation>
    <scope>NUCLEOTIDE SEQUENCE [LARGE SCALE GENOMIC DNA]</scope>
    <source>
        <strain evidence="2">DSM 17901</strain>
    </source>
</reference>
<evidence type="ECO:0008006" key="3">
    <source>
        <dbReference type="Google" id="ProtNLM"/>
    </source>
</evidence>
<gene>
    <name evidence="1" type="ORF">Ga0061063_0151</name>
</gene>
<keyword evidence="2" id="KW-1185">Reference proteome</keyword>
<sequence>MKDKDTENKTAQFRIRLTPSEKAIVEKNASEAGVTMSEYLRRRVLGHRVMSRADEKTINELRRIGGLLKQTHNVTDGVFSRETAAALREITDAIKRVAARGDESGGEA</sequence>
<dbReference type="EMBL" id="CYHA01000014">
    <property type="protein sequence ID" value="CUA87413.1"/>
    <property type="molecule type" value="Genomic_DNA"/>
</dbReference>
<accession>A0A0K6H9I1</accession>
<name>A0A0K6H9I1_9NEIS</name>
<dbReference type="Proteomes" id="UP000243535">
    <property type="component" value="Unassembled WGS sequence"/>
</dbReference>
<evidence type="ECO:0000313" key="1">
    <source>
        <dbReference type="EMBL" id="CUA87413.1"/>
    </source>
</evidence>
<dbReference type="RefSeq" id="WP_054287295.1">
    <property type="nucleotide sequence ID" value="NZ_CYHA01000014.1"/>
</dbReference>